<keyword evidence="11 12" id="KW-0511">Multifunctional enzyme</keyword>
<evidence type="ECO:0000259" key="13">
    <source>
        <dbReference type="Pfam" id="PF00763"/>
    </source>
</evidence>
<dbReference type="GO" id="GO:0000105">
    <property type="term" value="P:L-histidine biosynthetic process"/>
    <property type="evidence" value="ECO:0007669"/>
    <property type="project" value="UniProtKB-KW"/>
</dbReference>
<comment type="catalytic activity">
    <reaction evidence="12">
        <text>(6R)-5,10-methylene-5,6,7,8-tetrahydrofolate + NADP(+) = (6R)-5,10-methenyltetrahydrofolate + NADPH</text>
        <dbReference type="Rhea" id="RHEA:22812"/>
        <dbReference type="ChEBI" id="CHEBI:15636"/>
        <dbReference type="ChEBI" id="CHEBI:57455"/>
        <dbReference type="ChEBI" id="CHEBI:57783"/>
        <dbReference type="ChEBI" id="CHEBI:58349"/>
        <dbReference type="EC" id="1.5.1.5"/>
    </reaction>
</comment>
<dbReference type="GO" id="GO:0009086">
    <property type="term" value="P:methionine biosynthetic process"/>
    <property type="evidence" value="ECO:0007669"/>
    <property type="project" value="UniProtKB-KW"/>
</dbReference>
<evidence type="ECO:0000256" key="8">
    <source>
        <dbReference type="ARBA" id="ARBA00023002"/>
    </source>
</evidence>
<comment type="subunit">
    <text evidence="2 12">Homodimer.</text>
</comment>
<comment type="pathway">
    <text evidence="1 12">One-carbon metabolism; tetrahydrofolate interconversion.</text>
</comment>
<evidence type="ECO:0000256" key="11">
    <source>
        <dbReference type="ARBA" id="ARBA00023268"/>
    </source>
</evidence>
<dbReference type="InterPro" id="IPR020867">
    <property type="entry name" value="THF_DH/CycHdrlase_CS"/>
</dbReference>
<gene>
    <name evidence="12 15" type="primary">folD</name>
    <name evidence="15" type="ORF">DDT42_01674</name>
</gene>
<comment type="caution">
    <text evidence="15">The sequence shown here is derived from an EMBL/GenBank/DDBJ whole genome shotgun (WGS) entry which is preliminary data.</text>
</comment>
<evidence type="ECO:0000256" key="6">
    <source>
        <dbReference type="ARBA" id="ARBA00022801"/>
    </source>
</evidence>
<evidence type="ECO:0000256" key="10">
    <source>
        <dbReference type="ARBA" id="ARBA00023167"/>
    </source>
</evidence>
<keyword evidence="9 12" id="KW-0368">Histidine biosynthesis</keyword>
<dbReference type="Pfam" id="PF02882">
    <property type="entry name" value="THF_DHG_CYH_C"/>
    <property type="match status" value="1"/>
</dbReference>
<dbReference type="InterPro" id="IPR036291">
    <property type="entry name" value="NAD(P)-bd_dom_sf"/>
</dbReference>
<dbReference type="EMBL" id="QLTW01000175">
    <property type="protein sequence ID" value="MBT9145797.1"/>
    <property type="molecule type" value="Genomic_DNA"/>
</dbReference>
<dbReference type="GO" id="GO:0035999">
    <property type="term" value="P:tetrahydrofolate interconversion"/>
    <property type="evidence" value="ECO:0007669"/>
    <property type="project" value="UniProtKB-UniRule"/>
</dbReference>
<evidence type="ECO:0000313" key="16">
    <source>
        <dbReference type="Proteomes" id="UP000811545"/>
    </source>
</evidence>
<keyword evidence="10 12" id="KW-0486">Methionine biosynthesis</keyword>
<comment type="function">
    <text evidence="12">Catalyzes the oxidation of 5,10-methylenetetrahydrofolate to 5,10-methenyltetrahydrofolate and then the hydrolysis of 5,10-methenyltetrahydrofolate to 10-formyltetrahydrofolate.</text>
</comment>
<dbReference type="InterPro" id="IPR000672">
    <property type="entry name" value="THF_DH/CycHdrlase"/>
</dbReference>
<dbReference type="PRINTS" id="PR00085">
    <property type="entry name" value="THFDHDRGNASE"/>
</dbReference>
<dbReference type="PROSITE" id="PS00766">
    <property type="entry name" value="THF_DHG_CYH_1"/>
    <property type="match status" value="1"/>
</dbReference>
<evidence type="ECO:0000256" key="7">
    <source>
        <dbReference type="ARBA" id="ARBA00022857"/>
    </source>
</evidence>
<keyword evidence="8 12" id="KW-0560">Oxidoreductase</keyword>
<keyword evidence="5 12" id="KW-0658">Purine biosynthesis</keyword>
<keyword evidence="7 12" id="KW-0521">NADP</keyword>
<dbReference type="GO" id="GO:0005829">
    <property type="term" value="C:cytosol"/>
    <property type="evidence" value="ECO:0007669"/>
    <property type="project" value="TreeGrafter"/>
</dbReference>
<dbReference type="Proteomes" id="UP000811545">
    <property type="component" value="Unassembled WGS sequence"/>
</dbReference>
<feature type="domain" description="Tetrahydrofolate dehydrogenase/cyclohydrolase catalytic" evidence="13">
    <location>
        <begin position="6"/>
        <end position="120"/>
    </location>
</feature>
<accession>A0A9E2F2L2</accession>
<dbReference type="GO" id="GO:0004488">
    <property type="term" value="F:methylenetetrahydrofolate dehydrogenase (NADP+) activity"/>
    <property type="evidence" value="ECO:0007669"/>
    <property type="project" value="UniProtKB-UniRule"/>
</dbReference>
<dbReference type="Pfam" id="PF00763">
    <property type="entry name" value="THF_DHG_CYH"/>
    <property type="match status" value="1"/>
</dbReference>
<dbReference type="AlphaFoldDB" id="A0A9E2F2L2"/>
<dbReference type="SUPFAM" id="SSF53223">
    <property type="entry name" value="Aminoacid dehydrogenase-like, N-terminal domain"/>
    <property type="match status" value="1"/>
</dbReference>
<dbReference type="SUPFAM" id="SSF51735">
    <property type="entry name" value="NAD(P)-binding Rossmann-fold domains"/>
    <property type="match status" value="1"/>
</dbReference>
<comment type="catalytic activity">
    <reaction evidence="12">
        <text>(6R)-5,10-methenyltetrahydrofolate + H2O = (6R)-10-formyltetrahydrofolate + H(+)</text>
        <dbReference type="Rhea" id="RHEA:23700"/>
        <dbReference type="ChEBI" id="CHEBI:15377"/>
        <dbReference type="ChEBI" id="CHEBI:15378"/>
        <dbReference type="ChEBI" id="CHEBI:57455"/>
        <dbReference type="ChEBI" id="CHEBI:195366"/>
        <dbReference type="EC" id="3.5.4.9"/>
    </reaction>
</comment>
<keyword evidence="4 12" id="KW-0028">Amino-acid biosynthesis</keyword>
<proteinExistence type="inferred from homology"/>
<dbReference type="PROSITE" id="PS00767">
    <property type="entry name" value="THF_DHG_CYH_2"/>
    <property type="match status" value="1"/>
</dbReference>
<evidence type="ECO:0000256" key="2">
    <source>
        <dbReference type="ARBA" id="ARBA00011738"/>
    </source>
</evidence>
<comment type="similarity">
    <text evidence="12">Belongs to the tetrahydrofolate dehydrogenase/cyclohydrolase family.</text>
</comment>
<evidence type="ECO:0000313" key="15">
    <source>
        <dbReference type="EMBL" id="MBT9145797.1"/>
    </source>
</evidence>
<evidence type="ECO:0000256" key="9">
    <source>
        <dbReference type="ARBA" id="ARBA00023102"/>
    </source>
</evidence>
<dbReference type="InterPro" id="IPR020631">
    <property type="entry name" value="THF_DH/CycHdrlase_NAD-bd_dom"/>
</dbReference>
<feature type="domain" description="Tetrahydrofolate dehydrogenase/cyclohydrolase NAD(P)-binding" evidence="14">
    <location>
        <begin position="139"/>
        <end position="290"/>
    </location>
</feature>
<evidence type="ECO:0000256" key="4">
    <source>
        <dbReference type="ARBA" id="ARBA00022605"/>
    </source>
</evidence>
<organism evidence="15 16">
    <name type="scientific">Psychracetigena formicireducens</name>
    <dbReference type="NCBI Taxonomy" id="2986056"/>
    <lineage>
        <taxon>Bacteria</taxon>
        <taxon>Bacillati</taxon>
        <taxon>Candidatus Lithacetigenota</taxon>
        <taxon>Candidatus Psychracetigena</taxon>
    </lineage>
</organism>
<comment type="caution">
    <text evidence="12">Lacks conserved residue(s) required for the propagation of feature annotation.</text>
</comment>
<feature type="binding site" evidence="12">
    <location>
        <position position="235"/>
    </location>
    <ligand>
        <name>NADP(+)</name>
        <dbReference type="ChEBI" id="CHEBI:58349"/>
    </ligand>
</feature>
<name>A0A9E2F2L2_PSYF1</name>
<sequence length="295" mass="31247">MAAKIIDGNKIATEIRQEIKERIAKLKEKGVTPKLSVVLVGDDPASISYITSKAKGCDEIGMCSETIKLPADATEMEVMGTVDTLNKDPGVHGILVQLPLPKQIKADNIINYISPEKDVDAFTPLNLGKLMRGEEAFLPCTPHGIYQLLIRTGVNLKGAEVVIVGASNIVGRPLTMLLSQEKDGLGATVTLCHVFTKDISVHTKRADVLVVAVGKANLVTADMVKEGVVVIDVGINRIGKTESGKAIIVGDVDFEGIKEKASAITPVPGGVGPMTVTMLLVNTIEAAERAVKSCC</sequence>
<dbReference type="CDD" id="cd01080">
    <property type="entry name" value="NAD_bind_m-THF_DH_Cyclohyd"/>
    <property type="match status" value="1"/>
</dbReference>
<dbReference type="GO" id="GO:0004477">
    <property type="term" value="F:methenyltetrahydrofolate cyclohydrolase activity"/>
    <property type="evidence" value="ECO:0007669"/>
    <property type="project" value="UniProtKB-UniRule"/>
</dbReference>
<dbReference type="FunFam" id="3.40.50.720:FF:000094">
    <property type="entry name" value="Bifunctional protein FolD"/>
    <property type="match status" value="1"/>
</dbReference>
<dbReference type="InterPro" id="IPR020630">
    <property type="entry name" value="THF_DH/CycHdrlase_cat_dom"/>
</dbReference>
<dbReference type="Gene3D" id="3.40.50.10860">
    <property type="entry name" value="Leucine Dehydrogenase, chain A, domain 1"/>
    <property type="match status" value="1"/>
</dbReference>
<dbReference type="Gene3D" id="3.40.50.720">
    <property type="entry name" value="NAD(P)-binding Rossmann-like Domain"/>
    <property type="match status" value="1"/>
</dbReference>
<feature type="binding site" evidence="12">
    <location>
        <begin position="165"/>
        <end position="167"/>
    </location>
    <ligand>
        <name>NADP(+)</name>
        <dbReference type="ChEBI" id="CHEBI:58349"/>
    </ligand>
</feature>
<dbReference type="PANTHER" id="PTHR48099:SF5">
    <property type="entry name" value="C-1-TETRAHYDROFOLATE SYNTHASE, CYTOPLASMIC"/>
    <property type="match status" value="1"/>
</dbReference>
<evidence type="ECO:0000256" key="3">
    <source>
        <dbReference type="ARBA" id="ARBA00022563"/>
    </source>
</evidence>
<dbReference type="EC" id="1.5.1.5" evidence="12"/>
<dbReference type="InterPro" id="IPR046346">
    <property type="entry name" value="Aminoacid_DH-like_N_sf"/>
</dbReference>
<evidence type="ECO:0000256" key="1">
    <source>
        <dbReference type="ARBA" id="ARBA00004777"/>
    </source>
</evidence>
<evidence type="ECO:0000256" key="12">
    <source>
        <dbReference type="HAMAP-Rule" id="MF_01576"/>
    </source>
</evidence>
<dbReference type="PANTHER" id="PTHR48099">
    <property type="entry name" value="C-1-TETRAHYDROFOLATE SYNTHASE, CYTOPLASMIC-RELATED"/>
    <property type="match status" value="1"/>
</dbReference>
<keyword evidence="3 12" id="KW-0554">One-carbon metabolism</keyword>
<evidence type="ECO:0000256" key="5">
    <source>
        <dbReference type="ARBA" id="ARBA00022755"/>
    </source>
</evidence>
<keyword evidence="6 12" id="KW-0378">Hydrolase</keyword>
<reference evidence="15 16" key="1">
    <citation type="journal article" date="2021" name="bioRxiv">
        <title>Unique metabolic strategies in Hadean analogues reveal hints for primordial physiology.</title>
        <authorList>
            <person name="Nobu M.K."/>
            <person name="Nakai R."/>
            <person name="Tamazawa S."/>
            <person name="Mori H."/>
            <person name="Toyoda A."/>
            <person name="Ijiri A."/>
            <person name="Suzuki S."/>
            <person name="Kurokawa K."/>
            <person name="Kamagata Y."/>
            <person name="Tamaki H."/>
        </authorList>
    </citation>
    <scope>NUCLEOTIDE SEQUENCE [LARGE SCALE GENOMIC DNA]</scope>
    <source>
        <strain evidence="15">BS525</strain>
    </source>
</reference>
<dbReference type="FunFam" id="3.40.50.10860:FF:000005">
    <property type="entry name" value="C-1-tetrahydrofolate synthase, cytoplasmic, putative"/>
    <property type="match status" value="1"/>
</dbReference>
<evidence type="ECO:0000259" key="14">
    <source>
        <dbReference type="Pfam" id="PF02882"/>
    </source>
</evidence>
<dbReference type="EC" id="3.5.4.9" evidence="12"/>
<protein>
    <recommendedName>
        <fullName evidence="12">Bifunctional protein FolD</fullName>
    </recommendedName>
    <domain>
        <recommendedName>
            <fullName evidence="12">Methylenetetrahydrofolate dehydrogenase</fullName>
            <ecNumber evidence="12">1.5.1.5</ecNumber>
        </recommendedName>
    </domain>
    <domain>
        <recommendedName>
            <fullName evidence="12">Methenyltetrahydrofolate cyclohydrolase</fullName>
            <ecNumber evidence="12">3.5.4.9</ecNumber>
        </recommendedName>
    </domain>
</protein>
<dbReference type="HAMAP" id="MF_01576">
    <property type="entry name" value="THF_DHG_CYH"/>
    <property type="match status" value="1"/>
</dbReference>
<dbReference type="GO" id="GO:0006164">
    <property type="term" value="P:purine nucleotide biosynthetic process"/>
    <property type="evidence" value="ECO:0007669"/>
    <property type="project" value="UniProtKB-KW"/>
</dbReference>